<dbReference type="OrthoDB" id="455474at2"/>
<dbReference type="InterPro" id="IPR027417">
    <property type="entry name" value="P-loop_NTPase"/>
</dbReference>
<dbReference type="SUPFAM" id="SSF52540">
    <property type="entry name" value="P-loop containing nucleoside triphosphate hydrolases"/>
    <property type="match status" value="1"/>
</dbReference>
<evidence type="ECO:0000313" key="2">
    <source>
        <dbReference type="Proteomes" id="UP000251800"/>
    </source>
</evidence>
<dbReference type="Gene3D" id="3.40.50.300">
    <property type="entry name" value="P-loop containing nucleotide triphosphate hydrolases"/>
    <property type="match status" value="1"/>
</dbReference>
<dbReference type="RefSeq" id="WP_109719515.1">
    <property type="nucleotide sequence ID" value="NZ_QEQK01000004.1"/>
</dbReference>
<keyword evidence="2" id="KW-1185">Reference proteome</keyword>
<evidence type="ECO:0000313" key="1">
    <source>
        <dbReference type="EMBL" id="PWN56916.1"/>
    </source>
</evidence>
<sequence>MESDIAQTAPSYVTPSYEAAVDELSSAIARWHQAGATVVGLSGAQGTGKSTLSLHLIDALADRHGLRACMLSLDDLYLTQAARLGLSRRIHPLFATRGVPGTHDPSMGLAVIRTLLQAPASSEVAVPRFIKAIDDRAPLAEWHRVQGPVDLVLFEGWCLGIGPAPEDESSRPMNQLEAEEDAEGRWRCAIEAELENAYRELNERIDRLLFLQIPDFDLVAQWRGEQELANAREVEGAQPMSQDALSRFIQHYERLTRRALRTLPDCCDALLQLGSDHRIEQVDIRS</sequence>
<accession>A0A363UNB1</accession>
<gene>
    <name evidence="1" type="ORF">DEH80_05750</name>
</gene>
<dbReference type="EMBL" id="QEQK01000004">
    <property type="protein sequence ID" value="PWN56916.1"/>
    <property type="molecule type" value="Genomic_DNA"/>
</dbReference>
<proteinExistence type="predicted"/>
<protein>
    <recommendedName>
        <fullName evidence="3">Kinase</fullName>
    </recommendedName>
</protein>
<dbReference type="Proteomes" id="UP000251800">
    <property type="component" value="Unassembled WGS sequence"/>
</dbReference>
<name>A0A363UNB1_9GAMM</name>
<comment type="caution">
    <text evidence="1">The sequence shown here is derived from an EMBL/GenBank/DDBJ whole genome shotgun (WGS) entry which is preliminary data.</text>
</comment>
<reference evidence="1 2" key="1">
    <citation type="submission" date="2018-05" db="EMBL/GenBank/DDBJ databases">
        <title>Abyssibacter profundi OUC007T gen. nov., sp. nov, a marine bacterium isolated from seawater of the Mariana Trench.</title>
        <authorList>
            <person name="Zhou S."/>
        </authorList>
    </citation>
    <scope>NUCLEOTIDE SEQUENCE [LARGE SCALE GENOMIC DNA]</scope>
    <source>
        <strain evidence="1 2">OUC007</strain>
    </source>
</reference>
<dbReference type="AlphaFoldDB" id="A0A363UNB1"/>
<organism evidence="1 2">
    <name type="scientific">Abyssibacter profundi</name>
    <dbReference type="NCBI Taxonomy" id="2182787"/>
    <lineage>
        <taxon>Bacteria</taxon>
        <taxon>Pseudomonadati</taxon>
        <taxon>Pseudomonadota</taxon>
        <taxon>Gammaproteobacteria</taxon>
        <taxon>Chromatiales</taxon>
        <taxon>Oceanococcaceae</taxon>
        <taxon>Abyssibacter</taxon>
    </lineage>
</organism>
<evidence type="ECO:0008006" key="3">
    <source>
        <dbReference type="Google" id="ProtNLM"/>
    </source>
</evidence>